<dbReference type="Gene3D" id="1.10.860.10">
    <property type="entry name" value="DNAb Helicase, Chain A"/>
    <property type="match status" value="1"/>
</dbReference>
<keyword evidence="5" id="KW-0347">Helicase</keyword>
<dbReference type="GO" id="GO:0006269">
    <property type="term" value="P:DNA replication, synthesis of primer"/>
    <property type="evidence" value="ECO:0007669"/>
    <property type="project" value="UniProtKB-KW"/>
</dbReference>
<comment type="caution">
    <text evidence="5">The sequence shown here is derived from an EMBL/GenBank/DDBJ whole genome shotgun (WGS) entry which is preliminary data.</text>
</comment>
<evidence type="ECO:0000313" key="6">
    <source>
        <dbReference type="Proteomes" id="UP000263489"/>
    </source>
</evidence>
<evidence type="ECO:0000256" key="3">
    <source>
        <dbReference type="ARBA" id="ARBA00023125"/>
    </source>
</evidence>
<dbReference type="InterPro" id="IPR036185">
    <property type="entry name" value="DNA_heli_DnaB-like_N_sf"/>
</dbReference>
<dbReference type="EMBL" id="DNNA01000133">
    <property type="protein sequence ID" value="HBC34285.1"/>
    <property type="molecule type" value="Genomic_DNA"/>
</dbReference>
<dbReference type="SUPFAM" id="SSF48024">
    <property type="entry name" value="N-terminal domain of DnaB helicase"/>
    <property type="match status" value="1"/>
</dbReference>
<dbReference type="GO" id="GO:0005524">
    <property type="term" value="F:ATP binding"/>
    <property type="evidence" value="ECO:0007669"/>
    <property type="project" value="InterPro"/>
</dbReference>
<dbReference type="GO" id="GO:1990077">
    <property type="term" value="C:primosome complex"/>
    <property type="evidence" value="ECO:0007669"/>
    <property type="project" value="UniProtKB-KW"/>
</dbReference>
<sequence length="70" mass="7822">MAKPNLKPASTDLETSRIKVPPHSVEAEQAVLGGLMLDNRRFDEISEVISAADFYRQDHRLIFGAVERLA</sequence>
<dbReference type="Pfam" id="PF00772">
    <property type="entry name" value="DnaB"/>
    <property type="match status" value="1"/>
</dbReference>
<reference evidence="5 6" key="1">
    <citation type="journal article" date="2018" name="Nat. Biotechnol.">
        <title>A standardized bacterial taxonomy based on genome phylogeny substantially revises the tree of life.</title>
        <authorList>
            <person name="Parks D.H."/>
            <person name="Chuvochina M."/>
            <person name="Waite D.W."/>
            <person name="Rinke C."/>
            <person name="Skarshewski A."/>
            <person name="Chaumeil P.A."/>
            <person name="Hugenholtz P."/>
        </authorList>
    </citation>
    <scope>NUCLEOTIDE SEQUENCE [LARGE SCALE GENOMIC DNA]</scope>
    <source>
        <strain evidence="5">UBA9380</strain>
    </source>
</reference>
<dbReference type="GO" id="GO:0003677">
    <property type="term" value="F:DNA binding"/>
    <property type="evidence" value="ECO:0007669"/>
    <property type="project" value="UniProtKB-KW"/>
</dbReference>
<organism evidence="5 6">
    <name type="scientific">Marinobacter adhaerens</name>
    <dbReference type="NCBI Taxonomy" id="1033846"/>
    <lineage>
        <taxon>Bacteria</taxon>
        <taxon>Pseudomonadati</taxon>
        <taxon>Pseudomonadota</taxon>
        <taxon>Gammaproteobacteria</taxon>
        <taxon>Pseudomonadales</taxon>
        <taxon>Marinobacteraceae</taxon>
        <taxon>Marinobacter</taxon>
    </lineage>
</organism>
<proteinExistence type="predicted"/>
<dbReference type="AlphaFoldDB" id="A0A352IS52"/>
<dbReference type="Proteomes" id="UP000263489">
    <property type="component" value="Unassembled WGS sequence"/>
</dbReference>
<name>A0A352IS52_9GAMM</name>
<keyword evidence="5" id="KW-0547">Nucleotide-binding</keyword>
<keyword evidence="3" id="KW-0238">DNA-binding</keyword>
<dbReference type="GO" id="GO:0005829">
    <property type="term" value="C:cytosol"/>
    <property type="evidence" value="ECO:0007669"/>
    <property type="project" value="TreeGrafter"/>
</dbReference>
<evidence type="ECO:0000313" key="5">
    <source>
        <dbReference type="EMBL" id="HBC34285.1"/>
    </source>
</evidence>
<evidence type="ECO:0000259" key="4">
    <source>
        <dbReference type="Pfam" id="PF00772"/>
    </source>
</evidence>
<dbReference type="PANTHER" id="PTHR30153">
    <property type="entry name" value="REPLICATIVE DNA HELICASE DNAB"/>
    <property type="match status" value="1"/>
</dbReference>
<evidence type="ECO:0000256" key="1">
    <source>
        <dbReference type="ARBA" id="ARBA00022515"/>
    </source>
</evidence>
<dbReference type="InterPro" id="IPR016136">
    <property type="entry name" value="DNA_helicase_N/primase_C"/>
</dbReference>
<keyword evidence="5" id="KW-0378">Hydrolase</keyword>
<keyword evidence="1" id="KW-0639">Primosome</keyword>
<feature type="non-terminal residue" evidence="5">
    <location>
        <position position="70"/>
    </location>
</feature>
<dbReference type="InterPro" id="IPR007693">
    <property type="entry name" value="DNA_helicase_DnaB-like_N"/>
</dbReference>
<dbReference type="GO" id="GO:0003678">
    <property type="term" value="F:DNA helicase activity"/>
    <property type="evidence" value="ECO:0007669"/>
    <property type="project" value="InterPro"/>
</dbReference>
<feature type="domain" description="DNA helicase DnaB-like N-terminal" evidence="4">
    <location>
        <begin position="21"/>
        <end position="69"/>
    </location>
</feature>
<gene>
    <name evidence="5" type="ORF">DC045_08220</name>
</gene>
<evidence type="ECO:0000256" key="2">
    <source>
        <dbReference type="ARBA" id="ARBA00022705"/>
    </source>
</evidence>
<keyword evidence="5" id="KW-0067">ATP-binding</keyword>
<dbReference type="PANTHER" id="PTHR30153:SF2">
    <property type="entry name" value="REPLICATIVE DNA HELICASE"/>
    <property type="match status" value="1"/>
</dbReference>
<accession>A0A352IS52</accession>
<protein>
    <submittedName>
        <fullName evidence="5">Replicative DNA helicase</fullName>
    </submittedName>
</protein>
<keyword evidence="2" id="KW-0235">DNA replication</keyword>